<dbReference type="Proteomes" id="UP000494256">
    <property type="component" value="Unassembled WGS sequence"/>
</dbReference>
<evidence type="ECO:0000313" key="2">
    <source>
        <dbReference type="EMBL" id="CAB3245921.1"/>
    </source>
</evidence>
<dbReference type="EMBL" id="CADEBC010000525">
    <property type="protein sequence ID" value="CAB3245921.1"/>
    <property type="molecule type" value="Genomic_DNA"/>
</dbReference>
<feature type="compositionally biased region" description="Acidic residues" evidence="1">
    <location>
        <begin position="18"/>
        <end position="32"/>
    </location>
</feature>
<comment type="caution">
    <text evidence="2">The sequence shown here is derived from an EMBL/GenBank/DDBJ whole genome shotgun (WGS) entry which is preliminary data.</text>
</comment>
<evidence type="ECO:0000313" key="5">
    <source>
        <dbReference type="Proteomes" id="UP000494256"/>
    </source>
</evidence>
<protein>
    <submittedName>
        <fullName evidence="2">Uncharacterized protein</fullName>
    </submittedName>
</protein>
<evidence type="ECO:0000313" key="3">
    <source>
        <dbReference type="EMBL" id="CAB3249039.1"/>
    </source>
</evidence>
<dbReference type="AlphaFoldDB" id="A0A8S1AHZ2"/>
<gene>
    <name evidence="2" type="ORF">APLA_LOCUS10653</name>
    <name evidence="3" type="ORF">APLA_LOCUS12657</name>
</gene>
<name>A0A8S1AHZ2_ARCPL</name>
<organism evidence="2 4">
    <name type="scientific">Arctia plantaginis</name>
    <name type="common">Wood tiger moth</name>
    <name type="synonym">Phalaena plantaginis</name>
    <dbReference type="NCBI Taxonomy" id="874455"/>
    <lineage>
        <taxon>Eukaryota</taxon>
        <taxon>Metazoa</taxon>
        <taxon>Ecdysozoa</taxon>
        <taxon>Arthropoda</taxon>
        <taxon>Hexapoda</taxon>
        <taxon>Insecta</taxon>
        <taxon>Pterygota</taxon>
        <taxon>Neoptera</taxon>
        <taxon>Endopterygota</taxon>
        <taxon>Lepidoptera</taxon>
        <taxon>Glossata</taxon>
        <taxon>Ditrysia</taxon>
        <taxon>Noctuoidea</taxon>
        <taxon>Erebidae</taxon>
        <taxon>Arctiinae</taxon>
        <taxon>Arctia</taxon>
    </lineage>
</organism>
<dbReference type="EMBL" id="CADEBD010000344">
    <property type="protein sequence ID" value="CAB3249039.1"/>
    <property type="molecule type" value="Genomic_DNA"/>
</dbReference>
<dbReference type="Proteomes" id="UP000494106">
    <property type="component" value="Unassembled WGS sequence"/>
</dbReference>
<feature type="compositionally biased region" description="Basic residues" evidence="1">
    <location>
        <begin position="61"/>
        <end position="78"/>
    </location>
</feature>
<proteinExistence type="predicted"/>
<feature type="region of interest" description="Disordered" evidence="1">
    <location>
        <begin position="1"/>
        <end position="89"/>
    </location>
</feature>
<feature type="compositionally biased region" description="Polar residues" evidence="1">
    <location>
        <begin position="79"/>
        <end position="89"/>
    </location>
</feature>
<evidence type="ECO:0000313" key="4">
    <source>
        <dbReference type="Proteomes" id="UP000494106"/>
    </source>
</evidence>
<evidence type="ECO:0000256" key="1">
    <source>
        <dbReference type="SAM" id="MobiDB-lite"/>
    </source>
</evidence>
<accession>A0A8S1AHZ2</accession>
<keyword evidence="4" id="KW-1185">Reference proteome</keyword>
<reference evidence="4 5" key="1">
    <citation type="submission" date="2020-04" db="EMBL/GenBank/DDBJ databases">
        <authorList>
            <person name="Wallbank WR R."/>
            <person name="Pardo Diaz C."/>
            <person name="Kozak K."/>
            <person name="Martin S."/>
            <person name="Jiggins C."/>
            <person name="Moest M."/>
            <person name="Warren A I."/>
            <person name="Byers J.R.P. K."/>
            <person name="Montejo-Kovacevich G."/>
            <person name="Yen C E."/>
        </authorList>
    </citation>
    <scope>NUCLEOTIDE SEQUENCE [LARGE SCALE GENOMIC DNA]</scope>
</reference>
<sequence>MTPETKRVKCLNFKQSDFEDDENDPFEEDDIEDKYLPAGEIDSDSSTSSESKPANPTPVSRRGRGRGRSYSRRGHGRTPRSSSAPGRSS</sequence>